<evidence type="ECO:0000259" key="2">
    <source>
        <dbReference type="Pfam" id="PF00931"/>
    </source>
</evidence>
<dbReference type="AlphaFoldDB" id="A0A067DC68"/>
<feature type="domain" description="NB-ARC" evidence="2">
    <location>
        <begin position="140"/>
        <end position="204"/>
    </location>
</feature>
<dbReference type="GO" id="GO:0043531">
    <property type="term" value="F:ADP binding"/>
    <property type="evidence" value="ECO:0007669"/>
    <property type="project" value="InterPro"/>
</dbReference>
<dbReference type="PANTHER" id="PTHR33463:SF198">
    <property type="entry name" value="RPP4C3"/>
    <property type="match status" value="1"/>
</dbReference>
<protein>
    <recommendedName>
        <fullName evidence="2">NB-ARC domain-containing protein</fullName>
    </recommendedName>
</protein>
<dbReference type="SUPFAM" id="SSF52540">
    <property type="entry name" value="P-loop containing nucleoside triphosphate hydrolases"/>
    <property type="match status" value="1"/>
</dbReference>
<gene>
    <name evidence="3" type="ORF">CISIN_1g046665mg</name>
</gene>
<organism evidence="3 4">
    <name type="scientific">Citrus sinensis</name>
    <name type="common">Sweet orange</name>
    <name type="synonym">Citrus aurantium var. sinensis</name>
    <dbReference type="NCBI Taxonomy" id="2711"/>
    <lineage>
        <taxon>Eukaryota</taxon>
        <taxon>Viridiplantae</taxon>
        <taxon>Streptophyta</taxon>
        <taxon>Embryophyta</taxon>
        <taxon>Tracheophyta</taxon>
        <taxon>Spermatophyta</taxon>
        <taxon>Magnoliopsida</taxon>
        <taxon>eudicotyledons</taxon>
        <taxon>Gunneridae</taxon>
        <taxon>Pentapetalae</taxon>
        <taxon>rosids</taxon>
        <taxon>malvids</taxon>
        <taxon>Sapindales</taxon>
        <taxon>Rutaceae</taxon>
        <taxon>Aurantioideae</taxon>
        <taxon>Citrus</taxon>
    </lineage>
</organism>
<reference evidence="3 4" key="1">
    <citation type="submission" date="2014-04" db="EMBL/GenBank/DDBJ databases">
        <authorList>
            <consortium name="International Citrus Genome Consortium"/>
            <person name="Gmitter F."/>
            <person name="Chen C."/>
            <person name="Farmerie W."/>
            <person name="Harkins T."/>
            <person name="Desany B."/>
            <person name="Mohiuddin M."/>
            <person name="Kodira C."/>
            <person name="Borodovsky M."/>
            <person name="Lomsadze A."/>
            <person name="Burns P."/>
            <person name="Jenkins J."/>
            <person name="Prochnik S."/>
            <person name="Shu S."/>
            <person name="Chapman J."/>
            <person name="Pitluck S."/>
            <person name="Schmutz J."/>
            <person name="Rokhsar D."/>
        </authorList>
    </citation>
    <scope>NUCLEOTIDE SEQUENCE</scope>
</reference>
<name>A0A067DC68_CITSI</name>
<dbReference type="PANTHER" id="PTHR33463">
    <property type="entry name" value="NB-ARC DOMAIN-CONTAINING PROTEIN-RELATED"/>
    <property type="match status" value="1"/>
</dbReference>
<proteinExistence type="predicted"/>
<evidence type="ECO:0000313" key="4">
    <source>
        <dbReference type="Proteomes" id="UP000027120"/>
    </source>
</evidence>
<dbReference type="InterPro" id="IPR002182">
    <property type="entry name" value="NB-ARC"/>
</dbReference>
<dbReference type="STRING" id="2711.A0A067DC68"/>
<accession>A0A067DC68</accession>
<dbReference type="InterPro" id="IPR050905">
    <property type="entry name" value="Plant_NBS-LRR"/>
</dbReference>
<keyword evidence="1" id="KW-0611">Plant defense</keyword>
<keyword evidence="4" id="KW-1185">Reference proteome</keyword>
<sequence>MEIVTFVVTKVAEYLVAPIIHPFTYYCTYKTNFEKLKNDVDKLKNARDSHIEEWLISVDEVISEVRKLIEVEEKSNNRCFNGLCPNLKTHYQLSKKAEMEVNAIVGLHEKRKFDSVSFRTIPEEIWLKSTEGFIHFESRKSTLKEILGSLSNHNFNMIGVYGMGGIGKTMLVKEVAGQAKGNNLFEKVISAQVSQTPQIKKIQE</sequence>
<dbReference type="Pfam" id="PF00931">
    <property type="entry name" value="NB-ARC"/>
    <property type="match status" value="1"/>
</dbReference>
<dbReference type="Gene3D" id="3.40.50.300">
    <property type="entry name" value="P-loop containing nucleotide triphosphate hydrolases"/>
    <property type="match status" value="1"/>
</dbReference>
<dbReference type="EMBL" id="KK795513">
    <property type="protein sequence ID" value="KDO36176.1"/>
    <property type="molecule type" value="Genomic_DNA"/>
</dbReference>
<dbReference type="InterPro" id="IPR027417">
    <property type="entry name" value="P-loop_NTPase"/>
</dbReference>
<evidence type="ECO:0000256" key="1">
    <source>
        <dbReference type="ARBA" id="ARBA00022821"/>
    </source>
</evidence>
<evidence type="ECO:0000313" key="3">
    <source>
        <dbReference type="EMBL" id="KDO36176.1"/>
    </source>
</evidence>
<dbReference type="Proteomes" id="UP000027120">
    <property type="component" value="Unassembled WGS sequence"/>
</dbReference>